<comment type="subcellular location">
    <subcellularLocation>
        <location evidence="1">Cell outer membrane</location>
        <topology evidence="1">Multi-pass membrane protein</topology>
    </subcellularLocation>
</comment>
<dbReference type="EMBL" id="AMSG01000017">
    <property type="protein sequence ID" value="EKF54662.1"/>
    <property type="molecule type" value="Genomic_DNA"/>
</dbReference>
<keyword evidence="1" id="KW-1134">Transmembrane beta strand</keyword>
<protein>
    <submittedName>
        <fullName evidence="4">Peptidase M56 BlaR1</fullName>
    </submittedName>
</protein>
<dbReference type="InterPro" id="IPR052173">
    <property type="entry name" value="Beta-lactam_resp_regulator"/>
</dbReference>
<dbReference type="PROSITE" id="PS52016">
    <property type="entry name" value="TONB_DEPENDENT_REC_3"/>
    <property type="match status" value="1"/>
</dbReference>
<dbReference type="Proteomes" id="UP000007364">
    <property type="component" value="Unassembled WGS sequence"/>
</dbReference>
<feature type="transmembrane region" description="Helical" evidence="2">
    <location>
        <begin position="37"/>
        <end position="54"/>
    </location>
</feature>
<dbReference type="OrthoDB" id="1522859at2"/>
<keyword evidence="1 2" id="KW-0472">Membrane</keyword>
<keyword evidence="1" id="KW-0998">Cell outer membrane</keyword>
<dbReference type="eggNOG" id="COG0810">
    <property type="taxonomic scope" value="Bacteria"/>
</dbReference>
<dbReference type="Gene3D" id="2.170.130.10">
    <property type="entry name" value="TonB-dependent receptor, plug domain"/>
    <property type="match status" value="2"/>
</dbReference>
<dbReference type="RefSeq" id="WP_008992108.1">
    <property type="nucleotide sequence ID" value="NZ_AMSG01000017.1"/>
</dbReference>
<comment type="similarity">
    <text evidence="1">Belongs to the TonB-dependent receptor family.</text>
</comment>
<evidence type="ECO:0000259" key="3">
    <source>
        <dbReference type="Pfam" id="PF05569"/>
    </source>
</evidence>
<keyword evidence="1" id="KW-0813">Transport</keyword>
<keyword evidence="1 2" id="KW-0812">Transmembrane</keyword>
<keyword evidence="2" id="KW-1133">Transmembrane helix</keyword>
<dbReference type="GO" id="GO:0009279">
    <property type="term" value="C:cell outer membrane"/>
    <property type="evidence" value="ECO:0007669"/>
    <property type="project" value="UniProtKB-SubCell"/>
</dbReference>
<comment type="caution">
    <text evidence="4">The sequence shown here is derived from an EMBL/GenBank/DDBJ whole genome shotgun (WGS) entry which is preliminary data.</text>
</comment>
<dbReference type="InterPro" id="IPR008756">
    <property type="entry name" value="Peptidase_M56"/>
</dbReference>
<keyword evidence="5" id="KW-1185">Reference proteome</keyword>
<dbReference type="AlphaFoldDB" id="K2QIX8"/>
<evidence type="ECO:0000256" key="2">
    <source>
        <dbReference type="SAM" id="Phobius"/>
    </source>
</evidence>
<feature type="transmembrane region" description="Helical" evidence="2">
    <location>
        <begin position="6"/>
        <end position="25"/>
    </location>
</feature>
<evidence type="ECO:0000256" key="1">
    <source>
        <dbReference type="PROSITE-ProRule" id="PRU01360"/>
    </source>
</evidence>
<evidence type="ECO:0000313" key="5">
    <source>
        <dbReference type="Proteomes" id="UP000007364"/>
    </source>
</evidence>
<dbReference type="CDD" id="cd07341">
    <property type="entry name" value="M56_BlaR1_MecR1_like"/>
    <property type="match status" value="1"/>
</dbReference>
<dbReference type="InterPro" id="IPR039426">
    <property type="entry name" value="TonB-dep_rcpt-like"/>
</dbReference>
<dbReference type="Pfam" id="PF05569">
    <property type="entry name" value="Peptidase_M56"/>
    <property type="match status" value="1"/>
</dbReference>
<reference evidence="4 5" key="1">
    <citation type="journal article" date="2012" name="J. Bacteriol.">
        <title>Genome Sequence of Galbibacter marinum Type Strain ck-I2-15.</title>
        <authorList>
            <person name="Lai Q."/>
            <person name="Li C."/>
            <person name="Shao Z."/>
        </authorList>
    </citation>
    <scope>NUCLEOTIDE SEQUENCE [LARGE SCALE GENOMIC DNA]</scope>
    <source>
        <strain evidence="5">ck-I2-15</strain>
    </source>
</reference>
<dbReference type="PATRIC" id="fig|555500.3.peg.2338"/>
<dbReference type="PANTHER" id="PTHR34978:SF3">
    <property type="entry name" value="SLR0241 PROTEIN"/>
    <property type="match status" value="1"/>
</dbReference>
<feature type="transmembrane region" description="Helical" evidence="2">
    <location>
        <begin position="85"/>
        <end position="106"/>
    </location>
</feature>
<sequence>MEIYLIYVLKSAILLSIFWIIYTVFLKKETFFNLNRYFLILGIVTALLLPVVKFQRMVHIHFPSVIPFENPVGVIAGVNVESPNYWTYLFGLYILGASVVAARFIMELLSLKRILRKGRLVKKVGKVSFIEVEQEVSPFSFLSTIVYNPDLHLESELDTILKHENIHISQKHSVDMLLASLIKIILWFNPISWNYKKQLAQNLEYIADDQSCTLADSSKKDYQYLLLKQLSGNSFSVINPFFNTLIKKRIVMLQKQRSNKRSSWKYFLVLPFLAGFMLLFSFKTQVNYLPIEASSPLGINVSQQAQDSLPPLYVINGEKQPSDFKVSTIAVDDIESISVLKNESATELYGEQGKNGVIHITLKPNNSTTDTSKKTVLQVPTKSISGKPLIIVNDRQMPDDFDINSIDKYTIKSVDVIKEKKATEKYGNNAKDGVIKIYTKDHQKK</sequence>
<gene>
    <name evidence="4" type="ORF">I215_11344</name>
</gene>
<proteinExistence type="inferred from homology"/>
<feature type="transmembrane region" description="Helical" evidence="2">
    <location>
        <begin position="264"/>
        <end position="282"/>
    </location>
</feature>
<dbReference type="SUPFAM" id="SSF56935">
    <property type="entry name" value="Porins"/>
    <property type="match status" value="2"/>
</dbReference>
<feature type="domain" description="Peptidase M56" evidence="3">
    <location>
        <begin position="83"/>
        <end position="253"/>
    </location>
</feature>
<dbReference type="InterPro" id="IPR037066">
    <property type="entry name" value="Plug_dom_sf"/>
</dbReference>
<dbReference type="STRING" id="555500.I215_11344"/>
<evidence type="ECO:0000313" key="4">
    <source>
        <dbReference type="EMBL" id="EKF54662.1"/>
    </source>
</evidence>
<dbReference type="PANTHER" id="PTHR34978">
    <property type="entry name" value="POSSIBLE SENSOR-TRANSDUCER PROTEIN BLAR"/>
    <property type="match status" value="1"/>
</dbReference>
<dbReference type="eggNOG" id="COG4219">
    <property type="taxonomic scope" value="Bacteria"/>
</dbReference>
<name>K2QIX8_9FLAO</name>
<organism evidence="4 5">
    <name type="scientific">Galbibacter marinus</name>
    <dbReference type="NCBI Taxonomy" id="555500"/>
    <lineage>
        <taxon>Bacteria</taxon>
        <taxon>Pseudomonadati</taxon>
        <taxon>Bacteroidota</taxon>
        <taxon>Flavobacteriia</taxon>
        <taxon>Flavobacteriales</taxon>
        <taxon>Flavobacteriaceae</taxon>
        <taxon>Galbibacter</taxon>
    </lineage>
</organism>
<accession>K2QIX8</accession>